<evidence type="ECO:0000313" key="1">
    <source>
        <dbReference type="EMBL" id="MBL0388015.1"/>
    </source>
</evidence>
<dbReference type="Proteomes" id="UP000602284">
    <property type="component" value="Unassembled WGS sequence"/>
</dbReference>
<protein>
    <recommendedName>
        <fullName evidence="3">BclA C-terminal domain-containing protein</fullName>
    </recommendedName>
</protein>
<evidence type="ECO:0008006" key="3">
    <source>
        <dbReference type="Google" id="ProtNLM"/>
    </source>
</evidence>
<sequence length="192" mass="20804">MKPKEPEKVGVFWQELKQSSPFGDSVDSKLVAPTELLKIVVPTGITCPTGITSPTGITCPTGGFFAQRDSVSDSHDTSLLEDSTSFSFTPLSIEDLAFAPVELTVQEPGHYLITYEISTIETSYFVLDIHGKIVAPTSYSRGTSGANKRDTGQIVLHFVDVPAPVRLQNVTGFPIQLAPVEHSILLTLRKLS</sequence>
<accession>A0ABS1JCM0</accession>
<evidence type="ECO:0000313" key="2">
    <source>
        <dbReference type="Proteomes" id="UP000602284"/>
    </source>
</evidence>
<name>A0ABS1JCM0_9BACL</name>
<keyword evidence="2" id="KW-1185">Reference proteome</keyword>
<comment type="caution">
    <text evidence="1">The sequence shown here is derived from an EMBL/GenBank/DDBJ whole genome shotgun (WGS) entry which is preliminary data.</text>
</comment>
<dbReference type="RefSeq" id="WP_201636589.1">
    <property type="nucleotide sequence ID" value="NZ_JAEQNB010000005.1"/>
</dbReference>
<reference evidence="1 2" key="1">
    <citation type="submission" date="2021-01" db="EMBL/GenBank/DDBJ databases">
        <title>Tumebacillus sp. strain ITR2 16S ribosomal RNA gene Genome sequencing and assembly.</title>
        <authorList>
            <person name="Kang M."/>
        </authorList>
    </citation>
    <scope>NUCLEOTIDE SEQUENCE [LARGE SCALE GENOMIC DNA]</scope>
    <source>
        <strain evidence="1 2">ITR2</strain>
    </source>
</reference>
<gene>
    <name evidence="1" type="ORF">JJB07_15460</name>
</gene>
<proteinExistence type="predicted"/>
<organism evidence="1 2">
    <name type="scientific">Tumebacillus amylolyticus</name>
    <dbReference type="NCBI Taxonomy" id="2801339"/>
    <lineage>
        <taxon>Bacteria</taxon>
        <taxon>Bacillati</taxon>
        <taxon>Bacillota</taxon>
        <taxon>Bacilli</taxon>
        <taxon>Bacillales</taxon>
        <taxon>Alicyclobacillaceae</taxon>
        <taxon>Tumebacillus</taxon>
    </lineage>
</organism>
<dbReference type="EMBL" id="JAEQNB010000005">
    <property type="protein sequence ID" value="MBL0388015.1"/>
    <property type="molecule type" value="Genomic_DNA"/>
</dbReference>